<comment type="caution">
    <text evidence="2">The sequence shown here is derived from an EMBL/GenBank/DDBJ whole genome shotgun (WGS) entry which is preliminary data.</text>
</comment>
<feature type="compositionally biased region" description="Acidic residues" evidence="1">
    <location>
        <begin position="419"/>
        <end position="456"/>
    </location>
</feature>
<accession>A0AA39WZV8</accession>
<feature type="compositionally biased region" description="Low complexity" evidence="1">
    <location>
        <begin position="109"/>
        <end position="118"/>
    </location>
</feature>
<feature type="region of interest" description="Disordered" evidence="1">
    <location>
        <begin position="327"/>
        <end position="500"/>
    </location>
</feature>
<protein>
    <submittedName>
        <fullName evidence="2">Uncharacterized protein</fullName>
    </submittedName>
</protein>
<gene>
    <name evidence="2" type="ORF">B0T17DRAFT_250538</name>
</gene>
<feature type="compositionally biased region" description="Polar residues" evidence="1">
    <location>
        <begin position="345"/>
        <end position="355"/>
    </location>
</feature>
<evidence type="ECO:0000256" key="1">
    <source>
        <dbReference type="SAM" id="MobiDB-lite"/>
    </source>
</evidence>
<feature type="compositionally biased region" description="Polar residues" evidence="1">
    <location>
        <begin position="363"/>
        <end position="392"/>
    </location>
</feature>
<sequence>MCYEEYIAYQCGHRSLGVTRPCPMTTNGHNYPVCTIQPSKQYNAYTMCGACERLLHSRWVLIREWEHRWLHERGACGCEVKFPGLLTQPRVIGDSDGGIGQNKEGVGPQQSQQSSMSSTIRGGPNPPSSTIPPLFAETTDGTERRVTIRLPGLYAAEWVSDHRALHQHKPGEPPQCSCPAYFGAFQPTVEENDMTEEERAMLYEFRDLATKSPVLDSNDINHRIAQIQSTFGTFSPFVPVDGGTYAASGQQEATQPRRMPHQAPVILQTQQRHPLVATSQYQSPSGVSNSGYIGNINFNTTAGIDYPIALAGFPTWNPQQTTHTLLPTSQDHQHQHQWQQQQQQTWANQGATTTADVGGYGTSTGSSMPFPSTNVNPNYNNQDTTATTSIPTISYGPGPYTTSGLTFMPTLRAGNNNNEDSEDQNNEDSEDQNNEDSEDQVLEGEQENDEDFDDTNSDNVRPLPICGVPIGAGPEGESHMPGWHNCRLSRAQPRRRNSIS</sequence>
<evidence type="ECO:0000313" key="2">
    <source>
        <dbReference type="EMBL" id="KAK0624703.1"/>
    </source>
</evidence>
<evidence type="ECO:0000313" key="3">
    <source>
        <dbReference type="Proteomes" id="UP001174934"/>
    </source>
</evidence>
<keyword evidence="3" id="KW-1185">Reference proteome</keyword>
<reference evidence="2" key="1">
    <citation type="submission" date="2023-06" db="EMBL/GenBank/DDBJ databases">
        <title>Genome-scale phylogeny and comparative genomics of the fungal order Sordariales.</title>
        <authorList>
            <consortium name="Lawrence Berkeley National Laboratory"/>
            <person name="Hensen N."/>
            <person name="Bonometti L."/>
            <person name="Westerberg I."/>
            <person name="Brannstrom I.O."/>
            <person name="Guillou S."/>
            <person name="Cros-Aarteil S."/>
            <person name="Calhoun S."/>
            <person name="Haridas S."/>
            <person name="Kuo A."/>
            <person name="Mondo S."/>
            <person name="Pangilinan J."/>
            <person name="Riley R."/>
            <person name="LaButti K."/>
            <person name="Andreopoulos B."/>
            <person name="Lipzen A."/>
            <person name="Chen C."/>
            <person name="Yanf M."/>
            <person name="Daum C."/>
            <person name="Ng V."/>
            <person name="Clum A."/>
            <person name="Steindorff A."/>
            <person name="Ohm R."/>
            <person name="Martin F."/>
            <person name="Silar P."/>
            <person name="Natvig D."/>
            <person name="Lalanne C."/>
            <person name="Gautier V."/>
            <person name="Ament-velasquez S.L."/>
            <person name="Kruys A."/>
            <person name="Hutchinson M.I."/>
            <person name="Powell A.J."/>
            <person name="Barry K."/>
            <person name="Miller A.N."/>
            <person name="Grigoriev I.V."/>
            <person name="Debuchy R."/>
            <person name="Gladieux P."/>
            <person name="Thoren M.H."/>
            <person name="Johannesson H."/>
        </authorList>
    </citation>
    <scope>NUCLEOTIDE SEQUENCE</scope>
    <source>
        <strain evidence="2">SMH3391-2</strain>
    </source>
</reference>
<proteinExistence type="predicted"/>
<feature type="region of interest" description="Disordered" evidence="1">
    <location>
        <begin position="92"/>
        <end position="140"/>
    </location>
</feature>
<dbReference type="AlphaFoldDB" id="A0AA39WZV8"/>
<organism evidence="2 3">
    <name type="scientific">Bombardia bombarda</name>
    <dbReference type="NCBI Taxonomy" id="252184"/>
    <lineage>
        <taxon>Eukaryota</taxon>
        <taxon>Fungi</taxon>
        <taxon>Dikarya</taxon>
        <taxon>Ascomycota</taxon>
        <taxon>Pezizomycotina</taxon>
        <taxon>Sordariomycetes</taxon>
        <taxon>Sordariomycetidae</taxon>
        <taxon>Sordariales</taxon>
        <taxon>Lasiosphaeriaceae</taxon>
        <taxon>Bombardia</taxon>
    </lineage>
</organism>
<dbReference type="EMBL" id="JAULSR010000003">
    <property type="protein sequence ID" value="KAK0624703.1"/>
    <property type="molecule type" value="Genomic_DNA"/>
</dbReference>
<name>A0AA39WZV8_9PEZI</name>
<dbReference type="Proteomes" id="UP001174934">
    <property type="component" value="Unassembled WGS sequence"/>
</dbReference>